<feature type="transmembrane region" description="Helical" evidence="7">
    <location>
        <begin position="112"/>
        <end position="138"/>
    </location>
</feature>
<evidence type="ECO:0000256" key="2">
    <source>
        <dbReference type="ARBA" id="ARBA00022448"/>
    </source>
</evidence>
<feature type="transmembrane region" description="Helical" evidence="7">
    <location>
        <begin position="366"/>
        <end position="388"/>
    </location>
</feature>
<proteinExistence type="predicted"/>
<feature type="transmembrane region" description="Helical" evidence="7">
    <location>
        <begin position="329"/>
        <end position="354"/>
    </location>
</feature>
<dbReference type="InterPro" id="IPR036259">
    <property type="entry name" value="MFS_trans_sf"/>
</dbReference>
<dbReference type="PANTHER" id="PTHR43266:SF9">
    <property type="entry name" value="PERMEASE, MAJOR FACILITATOR SUPERFAMILY-RELATED"/>
    <property type="match status" value="1"/>
</dbReference>
<dbReference type="InterPro" id="IPR011701">
    <property type="entry name" value="MFS"/>
</dbReference>
<evidence type="ECO:0000256" key="3">
    <source>
        <dbReference type="ARBA" id="ARBA00022475"/>
    </source>
</evidence>
<comment type="caution">
    <text evidence="8">The sequence shown here is derived from an EMBL/GenBank/DDBJ whole genome shotgun (WGS) entry which is preliminary data.</text>
</comment>
<evidence type="ECO:0000313" key="9">
    <source>
        <dbReference type="Proteomes" id="UP000823201"/>
    </source>
</evidence>
<feature type="transmembrane region" description="Helical" evidence="7">
    <location>
        <begin position="51"/>
        <end position="72"/>
    </location>
</feature>
<feature type="transmembrane region" description="Helical" evidence="7">
    <location>
        <begin position="233"/>
        <end position="255"/>
    </location>
</feature>
<dbReference type="CDD" id="cd06173">
    <property type="entry name" value="MFS_MefA_like"/>
    <property type="match status" value="1"/>
</dbReference>
<keyword evidence="4 7" id="KW-0812">Transmembrane</keyword>
<keyword evidence="2" id="KW-0813">Transport</keyword>
<dbReference type="Gene3D" id="1.20.1250.20">
    <property type="entry name" value="MFS general substrate transporter like domains"/>
    <property type="match status" value="1"/>
</dbReference>
<feature type="transmembrane region" description="Helical" evidence="7">
    <location>
        <begin position="394"/>
        <end position="412"/>
    </location>
</feature>
<dbReference type="RefSeq" id="WP_205007303.1">
    <property type="nucleotide sequence ID" value="NZ_CBCRXA010000007.1"/>
</dbReference>
<keyword evidence="5 7" id="KW-1133">Transmembrane helix</keyword>
<organism evidence="8 9">
    <name type="scientific">Sporolactobacillus spathodeae</name>
    <dbReference type="NCBI Taxonomy" id="1465502"/>
    <lineage>
        <taxon>Bacteria</taxon>
        <taxon>Bacillati</taxon>
        <taxon>Bacillota</taxon>
        <taxon>Bacilli</taxon>
        <taxon>Bacillales</taxon>
        <taxon>Sporolactobacillaceae</taxon>
        <taxon>Sporolactobacillus</taxon>
    </lineage>
</organism>
<evidence type="ECO:0000256" key="7">
    <source>
        <dbReference type="SAM" id="Phobius"/>
    </source>
</evidence>
<comment type="subcellular location">
    <subcellularLocation>
        <location evidence="1">Cell membrane</location>
        <topology evidence="1">Multi-pass membrane protein</topology>
    </subcellularLocation>
</comment>
<reference evidence="8 9" key="1">
    <citation type="submission" date="2021-01" db="EMBL/GenBank/DDBJ databases">
        <title>Genomic Encyclopedia of Type Strains, Phase IV (KMG-IV): sequencing the most valuable type-strain genomes for metagenomic binning, comparative biology and taxonomic classification.</title>
        <authorList>
            <person name="Goeker M."/>
        </authorList>
    </citation>
    <scope>NUCLEOTIDE SEQUENCE [LARGE SCALE GENOMIC DNA]</scope>
    <source>
        <strain evidence="8 9">DSM 100968</strain>
    </source>
</reference>
<evidence type="ECO:0000256" key="6">
    <source>
        <dbReference type="ARBA" id="ARBA00023136"/>
    </source>
</evidence>
<dbReference type="Pfam" id="PF07690">
    <property type="entry name" value="MFS_1"/>
    <property type="match status" value="1"/>
</dbReference>
<accession>A0ABS2QAH5</accession>
<feature type="transmembrane region" description="Helical" evidence="7">
    <location>
        <begin position="186"/>
        <end position="204"/>
    </location>
</feature>
<keyword evidence="9" id="KW-1185">Reference proteome</keyword>
<evidence type="ECO:0000313" key="8">
    <source>
        <dbReference type="EMBL" id="MBM7658750.1"/>
    </source>
</evidence>
<gene>
    <name evidence="8" type="ORF">JOC27_002212</name>
</gene>
<dbReference type="EMBL" id="JAFBEV010000022">
    <property type="protein sequence ID" value="MBM7658750.1"/>
    <property type="molecule type" value="Genomic_DNA"/>
</dbReference>
<evidence type="ECO:0000256" key="4">
    <source>
        <dbReference type="ARBA" id="ARBA00022692"/>
    </source>
</evidence>
<sequence>MALEENTLLDLKQQSIRQINKSVTSDFVGNFSSSLVNFAISLYILKVTGSSMSFGTTLLIGPVLGILFSPLIGYIADHFDNKRVIILSQISCVILLLGYSQIFPVLGNGWRGYLLILVLVGTLSLNTRIFTVAYMAAVSRLVSEPFIQQLNSLEQSATSLANIAGPVAAGALFAFVPFAFFIYFEIGAELLVLLIVSFMHFNLVPSEKTEDNSSETMWQSIKEGLKYVRTKPLILYLIVAASLINFLYAVFQVGFPYLMVHVLHLANLQYSLNEAIFSLGMVIGGLLSAKLPGDRDPLAVAAKGLIVAGLPIIVAVVPLLVHLNDWVDTGLFATISFITAIALVFVNVPMQTYLQKNVPVTFQGRVFTIIMVGATSLMPLGMFVYGLLFKIMSPIPVIIASFLGFIAVGLFVRRACHTIARPERN</sequence>
<name>A0ABS2QAH5_9BACL</name>
<feature type="transmembrane region" description="Helical" evidence="7">
    <location>
        <begin position="27"/>
        <end position="45"/>
    </location>
</feature>
<keyword evidence="3" id="KW-1003">Cell membrane</keyword>
<protein>
    <submittedName>
        <fullName evidence="8">MFS family permease</fullName>
    </submittedName>
</protein>
<feature type="transmembrane region" description="Helical" evidence="7">
    <location>
        <begin position="84"/>
        <end position="106"/>
    </location>
</feature>
<dbReference type="Proteomes" id="UP000823201">
    <property type="component" value="Unassembled WGS sequence"/>
</dbReference>
<evidence type="ECO:0000256" key="5">
    <source>
        <dbReference type="ARBA" id="ARBA00022989"/>
    </source>
</evidence>
<feature type="transmembrane region" description="Helical" evidence="7">
    <location>
        <begin position="159"/>
        <end position="180"/>
    </location>
</feature>
<dbReference type="SUPFAM" id="SSF103473">
    <property type="entry name" value="MFS general substrate transporter"/>
    <property type="match status" value="1"/>
</dbReference>
<feature type="transmembrane region" description="Helical" evidence="7">
    <location>
        <begin position="275"/>
        <end position="293"/>
    </location>
</feature>
<evidence type="ECO:0000256" key="1">
    <source>
        <dbReference type="ARBA" id="ARBA00004651"/>
    </source>
</evidence>
<keyword evidence="6 7" id="KW-0472">Membrane</keyword>
<dbReference type="PANTHER" id="PTHR43266">
    <property type="entry name" value="MACROLIDE-EFFLUX PROTEIN"/>
    <property type="match status" value="1"/>
</dbReference>
<feature type="transmembrane region" description="Helical" evidence="7">
    <location>
        <begin position="305"/>
        <end position="323"/>
    </location>
</feature>